<evidence type="ECO:0000313" key="1">
    <source>
        <dbReference type="EMBL" id="MEQ2261961.1"/>
    </source>
</evidence>
<evidence type="ECO:0000313" key="2">
    <source>
        <dbReference type="Proteomes" id="UP001444071"/>
    </source>
</evidence>
<reference evidence="1 2" key="1">
    <citation type="submission" date="2021-06" db="EMBL/GenBank/DDBJ databases">
        <authorList>
            <person name="Palmer J.M."/>
        </authorList>
    </citation>
    <scope>NUCLEOTIDE SEQUENCE [LARGE SCALE GENOMIC DNA]</scope>
    <source>
        <strain evidence="1 2">XR_2019</strain>
        <tissue evidence="1">Muscle</tissue>
    </source>
</reference>
<name>A0ABV0VXK5_9TELE</name>
<comment type="caution">
    <text evidence="1">The sequence shown here is derived from an EMBL/GenBank/DDBJ whole genome shotgun (WGS) entry which is preliminary data.</text>
</comment>
<gene>
    <name evidence="1" type="ORF">XENORESO_018746</name>
</gene>
<dbReference type="Proteomes" id="UP001444071">
    <property type="component" value="Unassembled WGS sequence"/>
</dbReference>
<organism evidence="1 2">
    <name type="scientific">Xenotaenia resolanae</name>
    <dbReference type="NCBI Taxonomy" id="208358"/>
    <lineage>
        <taxon>Eukaryota</taxon>
        <taxon>Metazoa</taxon>
        <taxon>Chordata</taxon>
        <taxon>Craniata</taxon>
        <taxon>Vertebrata</taxon>
        <taxon>Euteleostomi</taxon>
        <taxon>Actinopterygii</taxon>
        <taxon>Neopterygii</taxon>
        <taxon>Teleostei</taxon>
        <taxon>Neoteleostei</taxon>
        <taxon>Acanthomorphata</taxon>
        <taxon>Ovalentaria</taxon>
        <taxon>Atherinomorphae</taxon>
        <taxon>Cyprinodontiformes</taxon>
        <taxon>Goodeidae</taxon>
        <taxon>Xenotaenia</taxon>
    </lineage>
</organism>
<accession>A0ABV0VXK5</accession>
<protein>
    <submittedName>
        <fullName evidence="1">Uncharacterized protein</fullName>
    </submittedName>
</protein>
<proteinExistence type="predicted"/>
<keyword evidence="2" id="KW-1185">Reference proteome</keyword>
<sequence length="114" mass="13067">AVRAAAKPDRTHAGVGGFPSLAWSHWMARLDPKEDQSSDGDGIPAEKRSPQETRWWLRLLRMWMARLRLLQMKRTEQRLPQMWMAGDDGAYGARRKQLEMARGEWSGFGLVCSL</sequence>
<feature type="non-terminal residue" evidence="1">
    <location>
        <position position="1"/>
    </location>
</feature>
<feature type="non-terminal residue" evidence="1">
    <location>
        <position position="114"/>
    </location>
</feature>
<dbReference type="EMBL" id="JAHRIM010016716">
    <property type="protein sequence ID" value="MEQ2261961.1"/>
    <property type="molecule type" value="Genomic_DNA"/>
</dbReference>